<feature type="compositionally biased region" description="Basic and acidic residues" evidence="13">
    <location>
        <begin position="479"/>
        <end position="496"/>
    </location>
</feature>
<sequence length="496" mass="56173">MKFQLLQQNRGRSNSFKGTSPVESSADLAGVTNSPVIVFWIIFHCLCCLISLVLGFRFSRVIFFLLFSSSSPTSNFYTTRLLTPFGSDVAGTLSFNKTDSFAGSSRVVVGRHGIRIRPWPHPNPEEVMKAHEIIKTVQREQRAQYGIKNPRTLIVITPTYVRTFQALHLTGLMHTLMNLPYEVVWIVVEAGGVTNETAALLESSRSKSKLSIKHLGFEKKMPIFWNARHKLESEMRLHGLRVVREEKLDGIVMFADDSNLHSLELFDEIQKVEWIGAVSVGILVHSSHSDKDPFEAPKNLDVTDEKKSPWLVQGPVCNSSDQLVRWHTFNSVAYRQKSANYIGDVAAVLPQKFEWCGFVMNSKLVWEESEFRPEWIKDLDMVAGDGADGTENPLSFLEDSSMVEPLGGCGKKVMLWWHRAEARADSKFPSGWTIGPQLEVTVAAKRTPWHVDQENDGKIPTKYRTRTIRGKRKHQVTNTDDRVVLPRSSEKQARIH</sequence>
<evidence type="ECO:0000256" key="5">
    <source>
        <dbReference type="ARBA" id="ARBA00022692"/>
    </source>
</evidence>
<evidence type="ECO:0000256" key="6">
    <source>
        <dbReference type="ARBA" id="ARBA00022968"/>
    </source>
</evidence>
<feature type="region of interest" description="Disordered" evidence="13">
    <location>
        <begin position="469"/>
        <end position="496"/>
    </location>
</feature>
<dbReference type="GO" id="GO:0042285">
    <property type="term" value="F:xylosyltransferase activity"/>
    <property type="evidence" value="ECO:0007669"/>
    <property type="project" value="UniProtKB-ARBA"/>
</dbReference>
<comment type="caution">
    <text evidence="14">The sequence shown here is derived from an EMBL/GenBank/DDBJ whole genome shotgun (WGS) entry which is preliminary data.</text>
</comment>
<proteinExistence type="inferred from homology"/>
<organism evidence="14 15">
    <name type="scientific">Mikania micrantha</name>
    <name type="common">bitter vine</name>
    <dbReference type="NCBI Taxonomy" id="192012"/>
    <lineage>
        <taxon>Eukaryota</taxon>
        <taxon>Viridiplantae</taxon>
        <taxon>Streptophyta</taxon>
        <taxon>Embryophyta</taxon>
        <taxon>Tracheophyta</taxon>
        <taxon>Spermatophyta</taxon>
        <taxon>Magnoliopsida</taxon>
        <taxon>eudicotyledons</taxon>
        <taxon>Gunneridae</taxon>
        <taxon>Pentapetalae</taxon>
        <taxon>asterids</taxon>
        <taxon>campanulids</taxon>
        <taxon>Asterales</taxon>
        <taxon>Asteraceae</taxon>
        <taxon>Asteroideae</taxon>
        <taxon>Heliantheae alliance</taxon>
        <taxon>Eupatorieae</taxon>
        <taxon>Mikania</taxon>
    </lineage>
</organism>
<evidence type="ECO:0000256" key="7">
    <source>
        <dbReference type="ARBA" id="ARBA00022989"/>
    </source>
</evidence>
<evidence type="ECO:0000256" key="1">
    <source>
        <dbReference type="ARBA" id="ARBA00004323"/>
    </source>
</evidence>
<dbReference type="AlphaFoldDB" id="A0A5N6Q474"/>
<evidence type="ECO:0000313" key="14">
    <source>
        <dbReference type="EMBL" id="KAD7479382.1"/>
    </source>
</evidence>
<dbReference type="PANTHER" id="PTHR10896:SF17">
    <property type="entry name" value="BETA-1,4-XYLOSYLTRANSFERASE IRX14H-RELATED"/>
    <property type="match status" value="1"/>
</dbReference>
<feature type="transmembrane region" description="Helical" evidence="12">
    <location>
        <begin position="37"/>
        <end position="56"/>
    </location>
</feature>
<feature type="compositionally biased region" description="Polar residues" evidence="13">
    <location>
        <begin position="1"/>
        <end position="23"/>
    </location>
</feature>
<dbReference type="Pfam" id="PF03360">
    <property type="entry name" value="Glyco_transf_43"/>
    <property type="match status" value="1"/>
</dbReference>
<keyword evidence="8 12" id="KW-0333">Golgi apparatus</keyword>
<accession>A0A5N6Q474</accession>
<keyword evidence="10" id="KW-0325">Glycoprotein</keyword>
<dbReference type="InterPro" id="IPR029044">
    <property type="entry name" value="Nucleotide-diphossugar_trans"/>
</dbReference>
<keyword evidence="4 12" id="KW-0808">Transferase</keyword>
<evidence type="ECO:0000256" key="13">
    <source>
        <dbReference type="SAM" id="MobiDB-lite"/>
    </source>
</evidence>
<keyword evidence="5 12" id="KW-0812">Transmembrane</keyword>
<dbReference type="GO" id="GO:0009834">
    <property type="term" value="P:plant-type secondary cell wall biogenesis"/>
    <property type="evidence" value="ECO:0007669"/>
    <property type="project" value="TreeGrafter"/>
</dbReference>
<dbReference type="EMBL" id="SZYD01000001">
    <property type="protein sequence ID" value="KAD7479382.1"/>
    <property type="molecule type" value="Genomic_DNA"/>
</dbReference>
<evidence type="ECO:0000256" key="4">
    <source>
        <dbReference type="ARBA" id="ARBA00022679"/>
    </source>
</evidence>
<feature type="region of interest" description="Disordered" evidence="13">
    <location>
        <begin position="1"/>
        <end position="26"/>
    </location>
</feature>
<evidence type="ECO:0000256" key="12">
    <source>
        <dbReference type="RuleBase" id="RU363127"/>
    </source>
</evidence>
<evidence type="ECO:0000256" key="3">
    <source>
        <dbReference type="ARBA" id="ARBA00022676"/>
    </source>
</evidence>
<dbReference type="OrthoDB" id="675023at2759"/>
<dbReference type="FunFam" id="3.90.550.10:FF:000096">
    <property type="entry name" value="Glycosyltransferases"/>
    <property type="match status" value="1"/>
</dbReference>
<comment type="subcellular location">
    <subcellularLocation>
        <location evidence="1 12">Golgi apparatus membrane</location>
        <topology evidence="1 12">Single-pass type II membrane protein</topology>
    </subcellularLocation>
</comment>
<dbReference type="Proteomes" id="UP000326396">
    <property type="component" value="Linkage Group LG1"/>
</dbReference>
<keyword evidence="11 12" id="KW-0961">Cell wall biogenesis/degradation</keyword>
<keyword evidence="7 12" id="KW-1133">Transmembrane helix</keyword>
<dbReference type="InterPro" id="IPR005027">
    <property type="entry name" value="Glyco_trans_43"/>
</dbReference>
<keyword evidence="3" id="KW-0328">Glycosyltransferase</keyword>
<dbReference type="GO" id="GO:0000139">
    <property type="term" value="C:Golgi membrane"/>
    <property type="evidence" value="ECO:0007669"/>
    <property type="project" value="UniProtKB-SubCell"/>
</dbReference>
<dbReference type="EC" id="2.4.-.-" evidence="12"/>
<dbReference type="GO" id="GO:0015018">
    <property type="term" value="F:galactosylgalactosylxylosylprotein 3-beta-glucuronosyltransferase activity"/>
    <property type="evidence" value="ECO:0007669"/>
    <property type="project" value="InterPro"/>
</dbReference>
<evidence type="ECO:0000256" key="8">
    <source>
        <dbReference type="ARBA" id="ARBA00023034"/>
    </source>
</evidence>
<reference evidence="14 15" key="1">
    <citation type="submission" date="2019-05" db="EMBL/GenBank/DDBJ databases">
        <title>Mikania micrantha, genome provides insights into the molecular mechanism of rapid growth.</title>
        <authorList>
            <person name="Liu B."/>
        </authorList>
    </citation>
    <scope>NUCLEOTIDE SEQUENCE [LARGE SCALE GENOMIC DNA]</scope>
    <source>
        <strain evidence="14">NLD-2019</strain>
        <tissue evidence="14">Leaf</tissue>
    </source>
</reference>
<name>A0A5N6Q474_9ASTR</name>
<evidence type="ECO:0000256" key="2">
    <source>
        <dbReference type="ARBA" id="ARBA00007706"/>
    </source>
</evidence>
<comment type="function">
    <text evidence="12">Involved in the synthesis of glucuronoxylan hemicellulose in secondary cell walls.</text>
</comment>
<comment type="similarity">
    <text evidence="2 12">Belongs to the glycosyltransferase 43 family.</text>
</comment>
<keyword evidence="6 12" id="KW-0735">Signal-anchor</keyword>
<dbReference type="Gene3D" id="3.90.550.10">
    <property type="entry name" value="Spore Coat Polysaccharide Biosynthesis Protein SpsA, Chain A"/>
    <property type="match status" value="1"/>
</dbReference>
<evidence type="ECO:0000256" key="10">
    <source>
        <dbReference type="ARBA" id="ARBA00023180"/>
    </source>
</evidence>
<gene>
    <name evidence="14" type="ORF">E3N88_02518</name>
</gene>
<evidence type="ECO:0000256" key="9">
    <source>
        <dbReference type="ARBA" id="ARBA00023136"/>
    </source>
</evidence>
<protein>
    <recommendedName>
        <fullName evidence="12">Glycosyltransferases</fullName>
        <ecNumber evidence="12">2.4.-.-</ecNumber>
    </recommendedName>
</protein>
<keyword evidence="15" id="KW-1185">Reference proteome</keyword>
<dbReference type="PANTHER" id="PTHR10896">
    <property type="entry name" value="GALACTOSYLGALACTOSYLXYLOSYLPROTEIN 3-BETA-GLUCURONOSYLTRANSFERASE BETA-1,3-GLUCURONYLTRANSFERASE"/>
    <property type="match status" value="1"/>
</dbReference>
<dbReference type="GO" id="GO:0071555">
    <property type="term" value="P:cell wall organization"/>
    <property type="evidence" value="ECO:0007669"/>
    <property type="project" value="UniProtKB-KW"/>
</dbReference>
<evidence type="ECO:0000313" key="15">
    <source>
        <dbReference type="Proteomes" id="UP000326396"/>
    </source>
</evidence>
<evidence type="ECO:0000256" key="11">
    <source>
        <dbReference type="ARBA" id="ARBA00023316"/>
    </source>
</evidence>
<dbReference type="GO" id="GO:0010417">
    <property type="term" value="P:glucuronoxylan biosynthetic process"/>
    <property type="evidence" value="ECO:0007669"/>
    <property type="project" value="TreeGrafter"/>
</dbReference>
<keyword evidence="9 12" id="KW-0472">Membrane</keyword>
<dbReference type="SUPFAM" id="SSF53448">
    <property type="entry name" value="Nucleotide-diphospho-sugar transferases"/>
    <property type="match status" value="1"/>
</dbReference>